<dbReference type="AlphaFoldDB" id="A0A9D2NQT9"/>
<feature type="domain" description="HTH marR-type" evidence="4">
    <location>
        <begin position="5"/>
        <end position="134"/>
    </location>
</feature>
<dbReference type="InterPro" id="IPR036390">
    <property type="entry name" value="WH_DNA-bd_sf"/>
</dbReference>
<sequence>MEESFNMMMFRLHQSSRSQLRPGMSRSGLSSGQPKVLLCVRDHDLCRMKDVSSYCSITPATASKIIEKLRSDGFLECVHKADDRRSVFLRITPKGRDALTQWEETCGKLEKKMLRGFDGQEQKQFYAFLARAYANLSEEDEDRE</sequence>
<evidence type="ECO:0000313" key="5">
    <source>
        <dbReference type="EMBL" id="HJC35630.1"/>
    </source>
</evidence>
<gene>
    <name evidence="5" type="ORF">H9702_00670</name>
</gene>
<keyword evidence="2 5" id="KW-0238">DNA-binding</keyword>
<reference evidence="5" key="1">
    <citation type="journal article" date="2021" name="PeerJ">
        <title>Extensive microbial diversity within the chicken gut microbiome revealed by metagenomics and culture.</title>
        <authorList>
            <person name="Gilroy R."/>
            <person name="Ravi A."/>
            <person name="Getino M."/>
            <person name="Pursley I."/>
            <person name="Horton D.L."/>
            <person name="Alikhan N.F."/>
            <person name="Baker D."/>
            <person name="Gharbi K."/>
            <person name="Hall N."/>
            <person name="Watson M."/>
            <person name="Adriaenssens E.M."/>
            <person name="Foster-Nyarko E."/>
            <person name="Jarju S."/>
            <person name="Secka A."/>
            <person name="Antonio M."/>
            <person name="Oren A."/>
            <person name="Chaudhuri R.R."/>
            <person name="La Ragione R."/>
            <person name="Hildebrand F."/>
            <person name="Pallen M.J."/>
        </authorList>
    </citation>
    <scope>NUCLEOTIDE SEQUENCE</scope>
    <source>
        <strain evidence="5">CHK187-11901</strain>
    </source>
</reference>
<protein>
    <submittedName>
        <fullName evidence="5">Winged helix DNA-binding protein</fullName>
    </submittedName>
</protein>
<comment type="caution">
    <text evidence="5">The sequence shown here is derived from an EMBL/GenBank/DDBJ whole genome shotgun (WGS) entry which is preliminary data.</text>
</comment>
<dbReference type="PANTHER" id="PTHR42756:SF1">
    <property type="entry name" value="TRANSCRIPTIONAL REPRESSOR OF EMRAB OPERON"/>
    <property type="match status" value="1"/>
</dbReference>
<keyword evidence="3" id="KW-0804">Transcription</keyword>
<dbReference type="Gene3D" id="1.10.10.10">
    <property type="entry name" value="Winged helix-like DNA-binding domain superfamily/Winged helix DNA-binding domain"/>
    <property type="match status" value="1"/>
</dbReference>
<evidence type="ECO:0000256" key="1">
    <source>
        <dbReference type="ARBA" id="ARBA00023015"/>
    </source>
</evidence>
<name>A0A9D2NQT9_9FIRM</name>
<dbReference type="PANTHER" id="PTHR42756">
    <property type="entry name" value="TRANSCRIPTIONAL REGULATOR, MARR"/>
    <property type="match status" value="1"/>
</dbReference>
<dbReference type="Proteomes" id="UP000823896">
    <property type="component" value="Unassembled WGS sequence"/>
</dbReference>
<dbReference type="GO" id="GO:0003700">
    <property type="term" value="F:DNA-binding transcription factor activity"/>
    <property type="evidence" value="ECO:0007669"/>
    <property type="project" value="InterPro"/>
</dbReference>
<evidence type="ECO:0000259" key="4">
    <source>
        <dbReference type="PROSITE" id="PS50995"/>
    </source>
</evidence>
<dbReference type="EMBL" id="DWWM01000005">
    <property type="protein sequence ID" value="HJC35630.1"/>
    <property type="molecule type" value="Genomic_DNA"/>
</dbReference>
<keyword evidence="1" id="KW-0805">Transcription regulation</keyword>
<accession>A0A9D2NQT9</accession>
<dbReference type="InterPro" id="IPR036388">
    <property type="entry name" value="WH-like_DNA-bd_sf"/>
</dbReference>
<evidence type="ECO:0000256" key="2">
    <source>
        <dbReference type="ARBA" id="ARBA00023125"/>
    </source>
</evidence>
<dbReference type="SMART" id="SM00347">
    <property type="entry name" value="HTH_MARR"/>
    <property type="match status" value="1"/>
</dbReference>
<dbReference type="GO" id="GO:0003677">
    <property type="term" value="F:DNA binding"/>
    <property type="evidence" value="ECO:0007669"/>
    <property type="project" value="UniProtKB-KW"/>
</dbReference>
<dbReference type="SUPFAM" id="SSF46785">
    <property type="entry name" value="Winged helix' DNA-binding domain"/>
    <property type="match status" value="1"/>
</dbReference>
<evidence type="ECO:0000313" key="6">
    <source>
        <dbReference type="Proteomes" id="UP000823896"/>
    </source>
</evidence>
<dbReference type="InterPro" id="IPR000835">
    <property type="entry name" value="HTH_MarR-typ"/>
</dbReference>
<reference evidence="5" key="2">
    <citation type="submission" date="2021-04" db="EMBL/GenBank/DDBJ databases">
        <authorList>
            <person name="Gilroy R."/>
        </authorList>
    </citation>
    <scope>NUCLEOTIDE SEQUENCE</scope>
    <source>
        <strain evidence="5">CHK187-11901</strain>
    </source>
</reference>
<dbReference type="Pfam" id="PF01047">
    <property type="entry name" value="MarR"/>
    <property type="match status" value="1"/>
</dbReference>
<proteinExistence type="predicted"/>
<dbReference type="PROSITE" id="PS50995">
    <property type="entry name" value="HTH_MARR_2"/>
    <property type="match status" value="1"/>
</dbReference>
<evidence type="ECO:0000256" key="3">
    <source>
        <dbReference type="ARBA" id="ARBA00023163"/>
    </source>
</evidence>
<organism evidence="5 6">
    <name type="scientific">Candidatus Merdibacter merdavium</name>
    <dbReference type="NCBI Taxonomy" id="2838692"/>
    <lineage>
        <taxon>Bacteria</taxon>
        <taxon>Bacillati</taxon>
        <taxon>Bacillota</taxon>
        <taxon>Erysipelotrichia</taxon>
        <taxon>Erysipelotrichales</taxon>
        <taxon>Erysipelotrichaceae</taxon>
        <taxon>Merdibacter</taxon>
    </lineage>
</organism>